<protein>
    <submittedName>
        <fullName evidence="2">Expressed protein</fullName>
    </submittedName>
</protein>
<reference evidence="2" key="1">
    <citation type="submission" date="2022-06" db="EMBL/GenBank/DDBJ databases">
        <authorList>
            <consortium name="SYNGENTA / RWTH Aachen University"/>
        </authorList>
    </citation>
    <scope>NUCLEOTIDE SEQUENCE</scope>
</reference>
<gene>
    <name evidence="2" type="ORF">PPACK8108_LOCUS11627</name>
</gene>
<proteinExistence type="predicted"/>
<feature type="region of interest" description="Disordered" evidence="1">
    <location>
        <begin position="224"/>
        <end position="245"/>
    </location>
</feature>
<sequence>MKRFDYIKNIWKIISLKFFFCILILNLVLSTNPSYDLDVALAPLHGQKIPHLRSELSSLSENSYLSQPLASNSAALTPNYEYNFPHQLVDFPSWQDLAHQNIHNEHLFSHQHEAIRHGRDVDFGFALAPQHGQVIPDFRSELSILSENPQLIHPLTSSSAALTPNLESSFPYQLVDTPSWQDLTHQNNLKEYLITHQNDASRYKKFDNFHAALLPQISQGPPELISEFSSLPNNPQLPHPLTSSSTSLTPNFESSCIPQLFDFSPWQTSAHQKNHNEHFFSHQHEAIRHRRNLDLDPQFGQPPPELSSERSSRSGNPQLLHPLASNSAAITPNFEYSSLHQPEILPPWRNLAQHQHTQDENWVLNYNNPMKYHNGYNNMPQFEKLKGKKILNAFLDEENSDENIARTNPEPYSLSHQISNNQNQNLAFDTLVDYDPVDTQFNSMISAYFQTRFPHEQNNNKVNIHINRLDEENRKKNTVEMLNKYKMPSDLAEEAGNTEVSLLHSSIKQGVPTIIEIQKQVSKNSKPVDTVEPVNHKRKYHCISKVKSTNFIEQNTEDFNVLGPMGGSINKKLRLKKYLDGLIDTSSSGVEAPYEELKTRLAEPVGTYILLNSDEKIYAEEEKSTRDQQLNSLEPKAALESFRAEAKNPIKDNATKTKYLIEIRSKDPTTRLKALRNILFEQLKIQQYNELTSLDNFVADLYKKAKSESHPKYVLGSLVDWNVEKNIGQRVNYILKHDEDIKKFTKYRKAKNHEKHILNQIDLSVLVEAGRKIRTFWSLYSEAFRHNYMPSNKRMSQHDYEPFIQDIGTFSGENHLKNLNLDKNINEVFKNILLELNSKPGRKHKIKSLYQMAKNVTLMVLNYIIVFYRIFTPFDYKTIEEMQTNLVKAIENMEDFWLHFFTADCIVDESTDAHKKNPFFKDHIFSQLSIKNSSKSIHFKRNINFAARRFFWNWMTDFDGISTQFINYGSYKNLRANFLYFLEDCALIDFIESSPLPI</sequence>
<name>A0AAV0B2E0_PHAPC</name>
<dbReference type="AlphaFoldDB" id="A0AAV0B2E0"/>
<dbReference type="Proteomes" id="UP001153365">
    <property type="component" value="Unassembled WGS sequence"/>
</dbReference>
<organism evidence="2 3">
    <name type="scientific">Phakopsora pachyrhizi</name>
    <name type="common">Asian soybean rust disease fungus</name>
    <dbReference type="NCBI Taxonomy" id="170000"/>
    <lineage>
        <taxon>Eukaryota</taxon>
        <taxon>Fungi</taxon>
        <taxon>Dikarya</taxon>
        <taxon>Basidiomycota</taxon>
        <taxon>Pucciniomycotina</taxon>
        <taxon>Pucciniomycetes</taxon>
        <taxon>Pucciniales</taxon>
        <taxon>Phakopsoraceae</taxon>
        <taxon>Phakopsora</taxon>
    </lineage>
</organism>
<feature type="compositionally biased region" description="Polar residues" evidence="1">
    <location>
        <begin position="227"/>
        <end position="236"/>
    </location>
</feature>
<feature type="region of interest" description="Disordered" evidence="1">
    <location>
        <begin position="294"/>
        <end position="321"/>
    </location>
</feature>
<evidence type="ECO:0000256" key="1">
    <source>
        <dbReference type="SAM" id="MobiDB-lite"/>
    </source>
</evidence>
<keyword evidence="3" id="KW-1185">Reference proteome</keyword>
<dbReference type="EMBL" id="CALTRL010002707">
    <property type="protein sequence ID" value="CAH7676492.1"/>
    <property type="molecule type" value="Genomic_DNA"/>
</dbReference>
<evidence type="ECO:0000313" key="2">
    <source>
        <dbReference type="EMBL" id="CAH7676492.1"/>
    </source>
</evidence>
<evidence type="ECO:0000313" key="3">
    <source>
        <dbReference type="Proteomes" id="UP001153365"/>
    </source>
</evidence>
<accession>A0AAV0B2E0</accession>
<comment type="caution">
    <text evidence="2">The sequence shown here is derived from an EMBL/GenBank/DDBJ whole genome shotgun (WGS) entry which is preliminary data.</text>
</comment>